<keyword evidence="2" id="KW-1185">Reference proteome</keyword>
<evidence type="ECO:0000313" key="2">
    <source>
        <dbReference type="Proteomes" id="UP000253204"/>
    </source>
</evidence>
<evidence type="ECO:0000313" key="1">
    <source>
        <dbReference type="EMBL" id="RCV93878.1"/>
    </source>
</evidence>
<reference evidence="1 2" key="1">
    <citation type="submission" date="2018-07" db="EMBL/GenBank/DDBJ databases">
        <title>Halomonas rutogse sp. nov., isolated from Lake TangqianCo on Tibetan Plateau.</title>
        <authorList>
            <person name="Lu H."/>
            <person name="Xing P."/>
            <person name="Wu Q."/>
        </authorList>
    </citation>
    <scope>NUCLEOTIDE SEQUENCE [LARGE SCALE GENOMIC DNA]</scope>
    <source>
        <strain evidence="1 2">TQ8S</strain>
    </source>
</reference>
<comment type="caution">
    <text evidence="1">The sequence shown here is derived from an EMBL/GenBank/DDBJ whole genome shotgun (WGS) entry which is preliminary data.</text>
</comment>
<proteinExistence type="predicted"/>
<dbReference type="SUPFAM" id="SSF55874">
    <property type="entry name" value="ATPase domain of HSP90 chaperone/DNA topoisomerase II/histidine kinase"/>
    <property type="match status" value="1"/>
</dbReference>
<dbReference type="Pfam" id="PF13589">
    <property type="entry name" value="HATPase_c_3"/>
    <property type="match status" value="1"/>
</dbReference>
<accession>A0A368U9H8</accession>
<dbReference type="OrthoDB" id="7024458at2"/>
<dbReference type="EMBL" id="QPIJ01000001">
    <property type="protein sequence ID" value="RCV93878.1"/>
    <property type="molecule type" value="Genomic_DNA"/>
</dbReference>
<gene>
    <name evidence="1" type="ORF">DU506_01595</name>
</gene>
<protein>
    <recommendedName>
        <fullName evidence="3">ATP-binding protein</fullName>
    </recommendedName>
</protein>
<dbReference type="InterPro" id="IPR036890">
    <property type="entry name" value="HATPase_C_sf"/>
</dbReference>
<sequence>MNAITQPITLDVSRNGTIRTLADQFTSNTTFLKELLQNARRAGASKVEVNYVDGILTLTDDGHGITDPQVLFCIGKSEWQDMDMMAQENPFGIGFAASLFAADRITVESGSWRLDADTADILAFEPLDLEAVEGQQGTRISLIIKDALKEEKQPLCEEKAQELFAALAQAFPIDILFNGELLPAPLRQQQGGKALEAGALQGCLVPVTEEGVLQRWNSAVVIVLQGFVMESLCSDFYFPGFSAAFHRNLPMKAEQRAINPERLSVLHLDSSKVRARVPDRDQLIDRDAVYRGIKEELLELCRARLVEAKANLSAKMFIDSFFHRCQNWGMMHLLNDLPLPKGWVHTVDALAAYGENDVFEWGDEHIQPNAEVFLANLEYEEPDPLSAVCTYLAATRTRVIQNYTQLDAGHWVKANTLDVYANASSESYGFVVKATPIEVLGEATVALYDWMPCSVVICEGISLTPSDSRFAAVEVEKAAVYDCESKTLLVTRGAEQGHISDMLLALDTYGESDEKDRDETLLDKDATKIYQLKILHTSDSPVAVLQQHLSETLGHLAQALAGKSFTVTVDAERRISIQ</sequence>
<evidence type="ECO:0008006" key="3">
    <source>
        <dbReference type="Google" id="ProtNLM"/>
    </source>
</evidence>
<name>A0A368U9H8_9GAMM</name>
<dbReference type="Proteomes" id="UP000253204">
    <property type="component" value="Unassembled WGS sequence"/>
</dbReference>
<organism evidence="1 2">
    <name type="scientific">Vreelandella rituensis</name>
    <dbReference type="NCBI Taxonomy" id="2282306"/>
    <lineage>
        <taxon>Bacteria</taxon>
        <taxon>Pseudomonadati</taxon>
        <taxon>Pseudomonadota</taxon>
        <taxon>Gammaproteobacteria</taxon>
        <taxon>Oceanospirillales</taxon>
        <taxon>Halomonadaceae</taxon>
        <taxon>Vreelandella</taxon>
    </lineage>
</organism>
<dbReference type="Gene3D" id="3.30.565.10">
    <property type="entry name" value="Histidine kinase-like ATPase, C-terminal domain"/>
    <property type="match status" value="1"/>
</dbReference>
<dbReference type="AlphaFoldDB" id="A0A368U9H8"/>
<dbReference type="RefSeq" id="WP_114485206.1">
    <property type="nucleotide sequence ID" value="NZ_CBCSHM010000001.1"/>
</dbReference>